<comment type="caution">
    <text evidence="1">The sequence shown here is derived from an EMBL/GenBank/DDBJ whole genome shotgun (WGS) entry which is preliminary data.</text>
</comment>
<accession>A0A0B8PEH1</accession>
<dbReference type="Proteomes" id="UP000031670">
    <property type="component" value="Unassembled WGS sequence"/>
</dbReference>
<evidence type="ECO:0000313" key="1">
    <source>
        <dbReference type="EMBL" id="GAM61518.1"/>
    </source>
</evidence>
<gene>
    <name evidence="1" type="ORF">JCM19232_5819</name>
</gene>
<organism evidence="1 2">
    <name type="scientific">Vibrio ishigakensis</name>
    <dbReference type="NCBI Taxonomy" id="1481914"/>
    <lineage>
        <taxon>Bacteria</taxon>
        <taxon>Pseudomonadati</taxon>
        <taxon>Pseudomonadota</taxon>
        <taxon>Gammaproteobacteria</taxon>
        <taxon>Vibrionales</taxon>
        <taxon>Vibrionaceae</taxon>
        <taxon>Vibrio</taxon>
    </lineage>
</organism>
<proteinExistence type="predicted"/>
<sequence length="240" mass="26722">MDDLEFRRRIMSDPKARDEELIAAITANESNARFADDVLSLDARIEQAMRVDAPDNLADKILFQQSTTEKVVRPNFVKRHFALAASIAFAFGVMVGQLNWTPAVVPTAQASLADTAMDHVVAEKPFIRNLDEQADSAQVNMKLSPFAYRFKETFPYHVYYLNHCGFGTSNAFHMVFQGEKGKVTLFITDIPSENAANFVDREMSGTLMPLKGASMIVVGSMDEDVEKIAKHLSTIIEPKA</sequence>
<dbReference type="AlphaFoldDB" id="A0A0B8PEH1"/>
<reference evidence="1 2" key="1">
    <citation type="submission" date="2015-01" db="EMBL/GenBank/DDBJ databases">
        <title>Vibrio sp. C5 JCM 19232 whole genome shotgun sequence.</title>
        <authorList>
            <person name="Sawabe T."/>
            <person name="Meirelles P."/>
            <person name="Feng G."/>
            <person name="Sayaka M."/>
            <person name="Hattori M."/>
            <person name="Ohkuma M."/>
        </authorList>
    </citation>
    <scope>NUCLEOTIDE SEQUENCE [LARGE SCALE GENOMIC DNA]</scope>
    <source>
        <strain evidence="1 2">JCM19232</strain>
    </source>
</reference>
<name>A0A0B8PEH1_9VIBR</name>
<dbReference type="InterPro" id="IPR021806">
    <property type="entry name" value="DUF3379"/>
</dbReference>
<reference evidence="1 2" key="2">
    <citation type="submission" date="2015-01" db="EMBL/GenBank/DDBJ databases">
        <authorList>
            <consortium name="NBRP consortium"/>
            <person name="Sawabe T."/>
            <person name="Meirelles P."/>
            <person name="Feng G."/>
            <person name="Sayaka M."/>
            <person name="Hattori M."/>
            <person name="Ohkuma M."/>
        </authorList>
    </citation>
    <scope>NUCLEOTIDE SEQUENCE [LARGE SCALE GENOMIC DNA]</scope>
    <source>
        <strain evidence="1 2">JCM19232</strain>
    </source>
</reference>
<dbReference type="EMBL" id="BBSA01000003">
    <property type="protein sequence ID" value="GAM61518.1"/>
    <property type="molecule type" value="Genomic_DNA"/>
</dbReference>
<protein>
    <recommendedName>
        <fullName evidence="3">Chemotaxis protein</fullName>
    </recommendedName>
</protein>
<evidence type="ECO:0008006" key="3">
    <source>
        <dbReference type="Google" id="ProtNLM"/>
    </source>
</evidence>
<evidence type="ECO:0000313" key="2">
    <source>
        <dbReference type="Proteomes" id="UP000031670"/>
    </source>
</evidence>
<dbReference type="Pfam" id="PF11859">
    <property type="entry name" value="DUF3379"/>
    <property type="match status" value="1"/>
</dbReference>